<evidence type="ECO:0000313" key="3">
    <source>
        <dbReference type="Proteomes" id="UP000245207"/>
    </source>
</evidence>
<proteinExistence type="predicted"/>
<keyword evidence="3" id="KW-1185">Reference proteome</keyword>
<dbReference type="InterPro" id="IPR029058">
    <property type="entry name" value="AB_hydrolase_fold"/>
</dbReference>
<dbReference type="Proteomes" id="UP000245207">
    <property type="component" value="Unassembled WGS sequence"/>
</dbReference>
<dbReference type="OrthoDB" id="7130006at2759"/>
<reference evidence="2 3" key="1">
    <citation type="journal article" date="2018" name="Mol. Plant">
        <title>The genome of Artemisia annua provides insight into the evolution of Asteraceae family and artemisinin biosynthesis.</title>
        <authorList>
            <person name="Shen Q."/>
            <person name="Zhang L."/>
            <person name="Liao Z."/>
            <person name="Wang S."/>
            <person name="Yan T."/>
            <person name="Shi P."/>
            <person name="Liu M."/>
            <person name="Fu X."/>
            <person name="Pan Q."/>
            <person name="Wang Y."/>
            <person name="Lv Z."/>
            <person name="Lu X."/>
            <person name="Zhang F."/>
            <person name="Jiang W."/>
            <person name="Ma Y."/>
            <person name="Chen M."/>
            <person name="Hao X."/>
            <person name="Li L."/>
            <person name="Tang Y."/>
            <person name="Lv G."/>
            <person name="Zhou Y."/>
            <person name="Sun X."/>
            <person name="Brodelius P.E."/>
            <person name="Rose J.K.C."/>
            <person name="Tang K."/>
        </authorList>
    </citation>
    <scope>NUCLEOTIDE SEQUENCE [LARGE SCALE GENOMIC DNA]</scope>
    <source>
        <strain evidence="3">cv. Huhao1</strain>
        <tissue evidence="2">Leaf</tissue>
    </source>
</reference>
<evidence type="ECO:0000256" key="1">
    <source>
        <dbReference type="SAM" id="MobiDB-lite"/>
    </source>
</evidence>
<evidence type="ECO:0008006" key="4">
    <source>
        <dbReference type="Google" id="ProtNLM"/>
    </source>
</evidence>
<feature type="compositionally biased region" description="Acidic residues" evidence="1">
    <location>
        <begin position="79"/>
        <end position="123"/>
    </location>
</feature>
<feature type="compositionally biased region" description="Acidic residues" evidence="1">
    <location>
        <begin position="133"/>
        <end position="166"/>
    </location>
</feature>
<feature type="region of interest" description="Disordered" evidence="1">
    <location>
        <begin position="63"/>
        <end position="172"/>
    </location>
</feature>
<dbReference type="PANTHER" id="PTHR35711:SF1">
    <property type="entry name" value="ECTODERMAL, ISOFORM F"/>
    <property type="match status" value="1"/>
</dbReference>
<evidence type="ECO:0000313" key="2">
    <source>
        <dbReference type="EMBL" id="PWA47825.1"/>
    </source>
</evidence>
<dbReference type="STRING" id="35608.A0A2U1LFN7"/>
<gene>
    <name evidence="2" type="ORF">CTI12_AA495760</name>
</gene>
<protein>
    <recommendedName>
        <fullName evidence="4">Alpha/Beta hydrolase fold protein</fullName>
    </recommendedName>
</protein>
<organism evidence="2 3">
    <name type="scientific">Artemisia annua</name>
    <name type="common">Sweet wormwood</name>
    <dbReference type="NCBI Taxonomy" id="35608"/>
    <lineage>
        <taxon>Eukaryota</taxon>
        <taxon>Viridiplantae</taxon>
        <taxon>Streptophyta</taxon>
        <taxon>Embryophyta</taxon>
        <taxon>Tracheophyta</taxon>
        <taxon>Spermatophyta</taxon>
        <taxon>Magnoliopsida</taxon>
        <taxon>eudicotyledons</taxon>
        <taxon>Gunneridae</taxon>
        <taxon>Pentapetalae</taxon>
        <taxon>asterids</taxon>
        <taxon>campanulids</taxon>
        <taxon>Asterales</taxon>
        <taxon>Asteraceae</taxon>
        <taxon>Asteroideae</taxon>
        <taxon>Anthemideae</taxon>
        <taxon>Artemisiinae</taxon>
        <taxon>Artemisia</taxon>
    </lineage>
</organism>
<feature type="compositionally biased region" description="Basic and acidic residues" evidence="1">
    <location>
        <begin position="64"/>
        <end position="78"/>
    </location>
</feature>
<sequence length="331" mass="37001">MEVITSFTSDLGFLHTEAAVVSETMLAAHRSLATILTMAGFLVKDLDSLPKLTGNDQRFPFAELHMKGKTEAEAKDGSDTEDDDEDDEDAEEPEDDAGDEDFSGEEAGDDDDDDEEGDPDEDPAANGGNQGGSDDDDDDDDDEEDKDDDDDDDEEDEEEDDDDEEQPPAKKRNFYMVYRFNVTECLSRSSPFAFGKDNDHTEFSAFYLLGDVIGLLDAIASEGEKEPGVIEAALAKIGTILSFEKNWELAAPLHCAKVMVPSKYIVRDLDLAYLDLAYHRPDTIDYVHNGGFKKDVPLWEEVIVMKDVAHWINQEKPHEISKYIVEFLQKF</sequence>
<comment type="caution">
    <text evidence="2">The sequence shown here is derived from an EMBL/GenBank/DDBJ whole genome shotgun (WGS) entry which is preliminary data.</text>
</comment>
<dbReference type="EMBL" id="PKPP01009634">
    <property type="protein sequence ID" value="PWA47825.1"/>
    <property type="molecule type" value="Genomic_DNA"/>
</dbReference>
<accession>A0A2U1LFN7</accession>
<dbReference type="AlphaFoldDB" id="A0A2U1LFN7"/>
<dbReference type="PANTHER" id="PTHR35711">
    <property type="entry name" value="EXPRESSED PROTEIN"/>
    <property type="match status" value="1"/>
</dbReference>
<dbReference type="Gene3D" id="3.40.50.1820">
    <property type="entry name" value="alpha/beta hydrolase"/>
    <property type="match status" value="1"/>
</dbReference>
<name>A0A2U1LFN7_ARTAN</name>